<feature type="transmembrane region" description="Helical" evidence="2">
    <location>
        <begin position="80"/>
        <end position="105"/>
    </location>
</feature>
<evidence type="ECO:0000256" key="2">
    <source>
        <dbReference type="SAM" id="Phobius"/>
    </source>
</evidence>
<dbReference type="OrthoDB" id="6228405at2"/>
<name>A0A4Q1UZM5_9BRAD</name>
<keyword evidence="2" id="KW-0472">Membrane</keyword>
<protein>
    <submittedName>
        <fullName evidence="3">Uncharacterized protein</fullName>
    </submittedName>
</protein>
<sequence>MQGTKPGVREEEEYVSDLHPAGPHHLPGFITAPSDTDPLMVGVGIFLIFAVLMVGIFYLHLHSLPERMAHKSQKFQFEIVAVLCLLALFTHNHLFWVIGLFLAMVDLPDFSSPLRRIAGSVEKMAGVSPEEDPTEPPSETAAHAGTGVPDATKPGAANSTLKTTAAVDEIKSKIQRDLKRGGPGHA</sequence>
<evidence type="ECO:0000313" key="4">
    <source>
        <dbReference type="Proteomes" id="UP000290819"/>
    </source>
</evidence>
<dbReference type="EMBL" id="MZXW01000032">
    <property type="protein sequence ID" value="RXT42897.1"/>
    <property type="molecule type" value="Genomic_DNA"/>
</dbReference>
<feature type="region of interest" description="Disordered" evidence="1">
    <location>
        <begin position="124"/>
        <end position="162"/>
    </location>
</feature>
<evidence type="ECO:0000256" key="1">
    <source>
        <dbReference type="SAM" id="MobiDB-lite"/>
    </source>
</evidence>
<keyword evidence="2" id="KW-0812">Transmembrane</keyword>
<reference evidence="3 4" key="1">
    <citation type="submission" date="2017-03" db="EMBL/GenBank/DDBJ databases">
        <authorList>
            <person name="Safronova V.I."/>
            <person name="Sazanova A.L."/>
            <person name="Chirak E.R."/>
        </authorList>
    </citation>
    <scope>NUCLEOTIDE SEQUENCE [LARGE SCALE GENOMIC DNA]</scope>
    <source>
        <strain evidence="3 4">Opo-243</strain>
    </source>
</reference>
<dbReference type="AlphaFoldDB" id="A0A4Q1UZM5"/>
<dbReference type="RefSeq" id="WP_129272896.1">
    <property type="nucleotide sequence ID" value="NZ_MZXW01000032.1"/>
</dbReference>
<organism evidence="3 4">
    <name type="scientific">Bradyrhizobium betae</name>
    <dbReference type="NCBI Taxonomy" id="244734"/>
    <lineage>
        <taxon>Bacteria</taxon>
        <taxon>Pseudomonadati</taxon>
        <taxon>Pseudomonadota</taxon>
        <taxon>Alphaproteobacteria</taxon>
        <taxon>Hyphomicrobiales</taxon>
        <taxon>Nitrobacteraceae</taxon>
        <taxon>Bradyrhizobium</taxon>
    </lineage>
</organism>
<proteinExistence type="predicted"/>
<gene>
    <name evidence="3" type="ORF">B5V03_24020</name>
</gene>
<evidence type="ECO:0000313" key="3">
    <source>
        <dbReference type="EMBL" id="RXT42897.1"/>
    </source>
</evidence>
<comment type="caution">
    <text evidence="3">The sequence shown here is derived from an EMBL/GenBank/DDBJ whole genome shotgun (WGS) entry which is preliminary data.</text>
</comment>
<keyword evidence="2" id="KW-1133">Transmembrane helix</keyword>
<feature type="transmembrane region" description="Helical" evidence="2">
    <location>
        <begin position="39"/>
        <end position="59"/>
    </location>
</feature>
<keyword evidence="4" id="KW-1185">Reference proteome</keyword>
<dbReference type="Proteomes" id="UP000290819">
    <property type="component" value="Unassembled WGS sequence"/>
</dbReference>
<accession>A0A4Q1UZM5</accession>